<feature type="region of interest" description="Disordered" evidence="1">
    <location>
        <begin position="92"/>
        <end position="120"/>
    </location>
</feature>
<sequence length="256" mass="28019">MGSITSLLSPESISTLPQRLRLASIQRDDSDVCLKVLLQRAFYPQRLLSGGITQEGINVIYFSTFNTDLLLVDEAKLDRALTLLKKTLADFNSGAKQKPTPPTRGESGRHPVSPPGSSVSKQMLLSPLPKHLSLACMATSSIPSCTHQLLKAFLSKTPFFSFTVSGDELSLILDDELMADFPEDVLAVHSSQWKSVQVDFGSLGFTDMGVVSLLADILAQEGISIYYLSTFSTDFILVEQTISVVSRRLAQMERAM</sequence>
<dbReference type="GeneID" id="14918590"/>
<dbReference type="InterPro" id="IPR027795">
    <property type="entry name" value="CASTOR_ACT_dom"/>
</dbReference>
<dbReference type="STRING" id="1257118.L8GZB7"/>
<reference evidence="3 4" key="1">
    <citation type="journal article" date="2013" name="Genome Biol.">
        <title>Genome of Acanthamoeba castellanii highlights extensive lateral gene transfer and early evolution of tyrosine kinase signaling.</title>
        <authorList>
            <person name="Clarke M."/>
            <person name="Lohan A.J."/>
            <person name="Liu B."/>
            <person name="Lagkouvardos I."/>
            <person name="Roy S."/>
            <person name="Zafar N."/>
            <person name="Bertelli C."/>
            <person name="Schilde C."/>
            <person name="Kianianmomeni A."/>
            <person name="Burglin T.R."/>
            <person name="Frech C."/>
            <person name="Turcotte B."/>
            <person name="Kopec K.O."/>
            <person name="Synnott J.M."/>
            <person name="Choo C."/>
            <person name="Paponov I."/>
            <person name="Finkler A."/>
            <person name="Soon Heng Tan C."/>
            <person name="Hutchins A.P."/>
            <person name="Weinmeier T."/>
            <person name="Rattei T."/>
            <person name="Chu J.S."/>
            <person name="Gimenez G."/>
            <person name="Irimia M."/>
            <person name="Rigden D.J."/>
            <person name="Fitzpatrick D.A."/>
            <person name="Lorenzo-Morales J."/>
            <person name="Bateman A."/>
            <person name="Chiu C.H."/>
            <person name="Tang P."/>
            <person name="Hegemann P."/>
            <person name="Fromm H."/>
            <person name="Raoult D."/>
            <person name="Greub G."/>
            <person name="Miranda-Saavedra D."/>
            <person name="Chen N."/>
            <person name="Nash P."/>
            <person name="Ginger M.L."/>
            <person name="Horn M."/>
            <person name="Schaap P."/>
            <person name="Caler L."/>
            <person name="Loftus B."/>
        </authorList>
    </citation>
    <scope>NUCLEOTIDE SEQUENCE [LARGE SCALE GENOMIC DNA]</scope>
    <source>
        <strain evidence="3 4">Neff</strain>
    </source>
</reference>
<protein>
    <submittedName>
        <fullName evidence="3">GATSlike protein 1, putative</fullName>
    </submittedName>
</protein>
<dbReference type="Proteomes" id="UP000011083">
    <property type="component" value="Unassembled WGS sequence"/>
</dbReference>
<proteinExistence type="predicted"/>
<accession>L8GZB7</accession>
<dbReference type="EMBL" id="KB007971">
    <property type="protein sequence ID" value="ELR17878.1"/>
    <property type="molecule type" value="Genomic_DNA"/>
</dbReference>
<feature type="domain" description="CASTOR ACT" evidence="2">
    <location>
        <begin position="52"/>
        <end position="85"/>
    </location>
</feature>
<dbReference type="InterPro" id="IPR051719">
    <property type="entry name" value="CASTOR_mTORC1"/>
</dbReference>
<dbReference type="SUPFAM" id="SSF55021">
    <property type="entry name" value="ACT-like"/>
    <property type="match status" value="2"/>
</dbReference>
<organism evidence="3 4">
    <name type="scientific">Acanthamoeba castellanii (strain ATCC 30010 / Neff)</name>
    <dbReference type="NCBI Taxonomy" id="1257118"/>
    <lineage>
        <taxon>Eukaryota</taxon>
        <taxon>Amoebozoa</taxon>
        <taxon>Discosea</taxon>
        <taxon>Longamoebia</taxon>
        <taxon>Centramoebida</taxon>
        <taxon>Acanthamoebidae</taxon>
        <taxon>Acanthamoeba</taxon>
    </lineage>
</organism>
<evidence type="ECO:0000313" key="4">
    <source>
        <dbReference type="Proteomes" id="UP000011083"/>
    </source>
</evidence>
<dbReference type="Gene3D" id="3.30.2130.10">
    <property type="entry name" value="VC0802-like"/>
    <property type="match status" value="2"/>
</dbReference>
<evidence type="ECO:0000256" key="1">
    <source>
        <dbReference type="SAM" id="MobiDB-lite"/>
    </source>
</evidence>
<dbReference type="KEGG" id="acan:ACA1_249350"/>
<name>L8GZB7_ACACF</name>
<dbReference type="AlphaFoldDB" id="L8GZB7"/>
<dbReference type="Pfam" id="PF13840">
    <property type="entry name" value="ACT_7"/>
    <property type="match status" value="2"/>
</dbReference>
<feature type="domain" description="CASTOR ACT" evidence="2">
    <location>
        <begin position="191"/>
        <end position="240"/>
    </location>
</feature>
<dbReference type="RefSeq" id="XP_004339891.1">
    <property type="nucleotide sequence ID" value="XM_004339843.1"/>
</dbReference>
<dbReference type="PANTHER" id="PTHR31131">
    <property type="entry name" value="CHROMOSOME 1, WHOLE GENOME SHOTGUN SEQUENCE"/>
    <property type="match status" value="1"/>
</dbReference>
<dbReference type="PANTHER" id="PTHR31131:SF6">
    <property type="entry name" value="CASTOR ACT DOMAIN-CONTAINING PROTEIN"/>
    <property type="match status" value="1"/>
</dbReference>
<dbReference type="VEuPathDB" id="AmoebaDB:ACA1_249350"/>
<evidence type="ECO:0000313" key="3">
    <source>
        <dbReference type="EMBL" id="ELR17878.1"/>
    </source>
</evidence>
<keyword evidence="4" id="KW-1185">Reference proteome</keyword>
<gene>
    <name evidence="3" type="ORF">ACA1_249350</name>
</gene>
<dbReference type="OrthoDB" id="58529at2759"/>
<dbReference type="InterPro" id="IPR045865">
    <property type="entry name" value="ACT-like_dom_sf"/>
</dbReference>
<evidence type="ECO:0000259" key="2">
    <source>
        <dbReference type="Pfam" id="PF13840"/>
    </source>
</evidence>